<protein>
    <submittedName>
        <fullName evidence="1">Uncharacterized protein</fullName>
    </submittedName>
</protein>
<reference evidence="1" key="1">
    <citation type="submission" date="2020-06" db="EMBL/GenBank/DDBJ databases">
        <authorList>
            <person name="Li T."/>
            <person name="Hu X."/>
            <person name="Zhang T."/>
            <person name="Song X."/>
            <person name="Zhang H."/>
            <person name="Dai N."/>
            <person name="Sheng W."/>
            <person name="Hou X."/>
            <person name="Wei L."/>
        </authorList>
    </citation>
    <scope>NUCLEOTIDE SEQUENCE</scope>
    <source>
        <strain evidence="1">G01</strain>
        <tissue evidence="1">Leaf</tissue>
    </source>
</reference>
<proteinExistence type="predicted"/>
<sequence>MDQVMNKVGSYWLGQQASKEFNSVGNEINALSNNLEDGAKWLVHKMKGSSTRNRDAYEVTRDGVIADNF</sequence>
<comment type="caution">
    <text evidence="1">The sequence shown here is derived from an EMBL/GenBank/DDBJ whole genome shotgun (WGS) entry which is preliminary data.</text>
</comment>
<organism evidence="1">
    <name type="scientific">Sesamum angustifolium</name>
    <dbReference type="NCBI Taxonomy" id="2727405"/>
    <lineage>
        <taxon>Eukaryota</taxon>
        <taxon>Viridiplantae</taxon>
        <taxon>Streptophyta</taxon>
        <taxon>Embryophyta</taxon>
        <taxon>Tracheophyta</taxon>
        <taxon>Spermatophyta</taxon>
        <taxon>Magnoliopsida</taxon>
        <taxon>eudicotyledons</taxon>
        <taxon>Gunneridae</taxon>
        <taxon>Pentapetalae</taxon>
        <taxon>asterids</taxon>
        <taxon>lamiids</taxon>
        <taxon>Lamiales</taxon>
        <taxon>Pedaliaceae</taxon>
        <taxon>Sesamum</taxon>
    </lineage>
</organism>
<reference evidence="1" key="2">
    <citation type="journal article" date="2024" name="Plant">
        <title>Genomic evolution and insights into agronomic trait innovations of Sesamum species.</title>
        <authorList>
            <person name="Miao H."/>
            <person name="Wang L."/>
            <person name="Qu L."/>
            <person name="Liu H."/>
            <person name="Sun Y."/>
            <person name="Le M."/>
            <person name="Wang Q."/>
            <person name="Wei S."/>
            <person name="Zheng Y."/>
            <person name="Lin W."/>
            <person name="Duan Y."/>
            <person name="Cao H."/>
            <person name="Xiong S."/>
            <person name="Wang X."/>
            <person name="Wei L."/>
            <person name="Li C."/>
            <person name="Ma Q."/>
            <person name="Ju M."/>
            <person name="Zhao R."/>
            <person name="Li G."/>
            <person name="Mu C."/>
            <person name="Tian Q."/>
            <person name="Mei H."/>
            <person name="Zhang T."/>
            <person name="Gao T."/>
            <person name="Zhang H."/>
        </authorList>
    </citation>
    <scope>NUCLEOTIDE SEQUENCE</scope>
    <source>
        <strain evidence="1">G01</strain>
    </source>
</reference>
<accession>A0AAW2MNR2</accession>
<evidence type="ECO:0000313" key="1">
    <source>
        <dbReference type="EMBL" id="KAL0333169.1"/>
    </source>
</evidence>
<dbReference type="EMBL" id="JACGWK010000009">
    <property type="protein sequence ID" value="KAL0333169.1"/>
    <property type="molecule type" value="Genomic_DNA"/>
</dbReference>
<dbReference type="AlphaFoldDB" id="A0AAW2MNR2"/>
<name>A0AAW2MNR2_9LAMI</name>
<gene>
    <name evidence="1" type="ORF">Sangu_1473100</name>
</gene>